<proteinExistence type="predicted"/>
<sequence>MVTTIKQANENIGGLSDAGKMPALSWNIPVEYCDSGSVLIEIDGSACFGCYADASRYKWANVANALENRHEKYLENRALWVESVSFILNNSKIMKRVPFFRWFDAGDIIDLQHLMDIYQVCRNTPQISHWLPTKEWQWKKQFANKPENLTIRVSAPFKNKPFKPNHHQNHSVVLTQEEFDNTIGTASQTGINYCPSYVQDGQCKDCRMCWDSDAECIAYRYHGKKSAGMSTNLLQIETLKYREVA</sequence>
<dbReference type="InterPro" id="IPR020290">
    <property type="entry name" value="Gp88"/>
</dbReference>
<dbReference type="Pfam" id="PF17338">
    <property type="entry name" value="GP88"/>
    <property type="match status" value="1"/>
</dbReference>
<evidence type="ECO:0000313" key="2">
    <source>
        <dbReference type="EMBL" id="SVB66859.1"/>
    </source>
</evidence>
<dbReference type="AlphaFoldDB" id="A0A382FW46"/>
<organism evidence="2">
    <name type="scientific">marine metagenome</name>
    <dbReference type="NCBI Taxonomy" id="408172"/>
    <lineage>
        <taxon>unclassified sequences</taxon>
        <taxon>metagenomes</taxon>
        <taxon>ecological metagenomes</taxon>
    </lineage>
</organism>
<evidence type="ECO:0000259" key="1">
    <source>
        <dbReference type="Pfam" id="PF17338"/>
    </source>
</evidence>
<gene>
    <name evidence="2" type="ORF">METZ01_LOCUS219713</name>
</gene>
<dbReference type="EMBL" id="UINC01052024">
    <property type="protein sequence ID" value="SVB66859.1"/>
    <property type="molecule type" value="Genomic_DNA"/>
</dbReference>
<protein>
    <recommendedName>
        <fullName evidence="1">Gene product 88 domain-containing protein</fullName>
    </recommendedName>
</protein>
<accession>A0A382FW46</accession>
<reference evidence="2" key="1">
    <citation type="submission" date="2018-05" db="EMBL/GenBank/DDBJ databases">
        <authorList>
            <person name="Lanie J.A."/>
            <person name="Ng W.-L."/>
            <person name="Kazmierczak K.M."/>
            <person name="Andrzejewski T.M."/>
            <person name="Davidsen T.M."/>
            <person name="Wayne K.J."/>
            <person name="Tettelin H."/>
            <person name="Glass J.I."/>
            <person name="Rusch D."/>
            <person name="Podicherti R."/>
            <person name="Tsui H.-C.T."/>
            <person name="Winkler M.E."/>
        </authorList>
    </citation>
    <scope>NUCLEOTIDE SEQUENCE</scope>
</reference>
<name>A0A382FW46_9ZZZZ</name>
<feature type="domain" description="Gene product 88" evidence="1">
    <location>
        <begin position="20"/>
        <end position="211"/>
    </location>
</feature>